<reference evidence="1" key="1">
    <citation type="submission" date="2013-07" db="EMBL/GenBank/DDBJ databases">
        <title>The genome of Eucalyptus grandis.</title>
        <authorList>
            <person name="Schmutz J."/>
            <person name="Hayes R."/>
            <person name="Myburg A."/>
            <person name="Tuskan G."/>
            <person name="Grattapaglia D."/>
            <person name="Rokhsar D.S."/>
        </authorList>
    </citation>
    <scope>NUCLEOTIDE SEQUENCE</scope>
    <source>
        <tissue evidence="1">Leaf extractions</tissue>
    </source>
</reference>
<dbReference type="AlphaFoldDB" id="A0A059AWR2"/>
<gene>
    <name evidence="1" type="ORF">EUGRSUZ_H00816</name>
</gene>
<name>A0A059AWR2_EUCGR</name>
<dbReference type="Gramene" id="KCW58091">
    <property type="protein sequence ID" value="KCW58091"/>
    <property type="gene ID" value="EUGRSUZ_H00816"/>
</dbReference>
<proteinExistence type="predicted"/>
<dbReference type="EMBL" id="KK198760">
    <property type="protein sequence ID" value="KCW58091.1"/>
    <property type="molecule type" value="Genomic_DNA"/>
</dbReference>
<sequence>MKHMLGECMVHLRMEDSTMKRENKKYNLKKAGHENKSMDTTQTHSHAYYVMIHEQRHWEMSLLHDFCTL</sequence>
<organism evidence="1">
    <name type="scientific">Eucalyptus grandis</name>
    <name type="common">Flooded gum</name>
    <dbReference type="NCBI Taxonomy" id="71139"/>
    <lineage>
        <taxon>Eukaryota</taxon>
        <taxon>Viridiplantae</taxon>
        <taxon>Streptophyta</taxon>
        <taxon>Embryophyta</taxon>
        <taxon>Tracheophyta</taxon>
        <taxon>Spermatophyta</taxon>
        <taxon>Magnoliopsida</taxon>
        <taxon>eudicotyledons</taxon>
        <taxon>Gunneridae</taxon>
        <taxon>Pentapetalae</taxon>
        <taxon>rosids</taxon>
        <taxon>malvids</taxon>
        <taxon>Myrtales</taxon>
        <taxon>Myrtaceae</taxon>
        <taxon>Myrtoideae</taxon>
        <taxon>Eucalypteae</taxon>
        <taxon>Eucalyptus</taxon>
    </lineage>
</organism>
<protein>
    <submittedName>
        <fullName evidence="1">Uncharacterized protein</fullName>
    </submittedName>
</protein>
<dbReference type="InParanoid" id="A0A059AWR2"/>
<accession>A0A059AWR2</accession>
<evidence type="ECO:0000313" key="1">
    <source>
        <dbReference type="EMBL" id="KCW58091.1"/>
    </source>
</evidence>